<keyword evidence="2" id="KW-0812">Transmembrane</keyword>
<keyword evidence="2" id="KW-0472">Membrane</keyword>
<evidence type="ECO:0000256" key="1">
    <source>
        <dbReference type="SAM" id="MobiDB-lite"/>
    </source>
</evidence>
<keyword evidence="4" id="KW-1185">Reference proteome</keyword>
<feature type="compositionally biased region" description="Low complexity" evidence="1">
    <location>
        <begin position="29"/>
        <end position="39"/>
    </location>
</feature>
<reference evidence="4" key="1">
    <citation type="journal article" date="2019" name="Int. J. Syst. Evol. Microbiol.">
        <title>The Global Catalogue of Microorganisms (GCM) 10K type strain sequencing project: providing services to taxonomists for standard genome sequencing and annotation.</title>
        <authorList>
            <consortium name="The Broad Institute Genomics Platform"/>
            <consortium name="The Broad Institute Genome Sequencing Center for Infectious Disease"/>
            <person name="Wu L."/>
            <person name="Ma J."/>
        </authorList>
    </citation>
    <scope>NUCLEOTIDE SEQUENCE [LARGE SCALE GENOMIC DNA]</scope>
    <source>
        <strain evidence="4">CCUG 57508</strain>
    </source>
</reference>
<evidence type="ECO:0000313" key="4">
    <source>
        <dbReference type="Proteomes" id="UP001597046"/>
    </source>
</evidence>
<comment type="caution">
    <text evidence="3">The sequence shown here is derived from an EMBL/GenBank/DDBJ whole genome shotgun (WGS) entry which is preliminary data.</text>
</comment>
<sequence>MSDRTPADPTVPEPTPEPVVQPVPPTPTDAPRADTPAAEPSKRTALFKRFGGAFLAIIALFAFRAFTADDGTHGIKTGECVAAVGTDDFKKVDCADSTSLGTVTFIQADTATDQTSALSLCEKHGAQGAFTSVVGDGGRGTIVCVADPK</sequence>
<feature type="transmembrane region" description="Helical" evidence="2">
    <location>
        <begin position="50"/>
        <end position="67"/>
    </location>
</feature>
<feature type="region of interest" description="Disordered" evidence="1">
    <location>
        <begin position="1"/>
        <end position="40"/>
    </location>
</feature>
<feature type="compositionally biased region" description="Pro residues" evidence="1">
    <location>
        <begin position="9"/>
        <end position="28"/>
    </location>
</feature>
<name>A0ABW3MUL9_9MICO</name>
<dbReference type="EMBL" id="JBHTKH010000001">
    <property type="protein sequence ID" value="MFD1053119.1"/>
    <property type="molecule type" value="Genomic_DNA"/>
</dbReference>
<protein>
    <submittedName>
        <fullName evidence="3">Uncharacterized protein</fullName>
    </submittedName>
</protein>
<organism evidence="3 4">
    <name type="scientific">Terrabacter terrigena</name>
    <dbReference type="NCBI Taxonomy" id="574718"/>
    <lineage>
        <taxon>Bacteria</taxon>
        <taxon>Bacillati</taxon>
        <taxon>Actinomycetota</taxon>
        <taxon>Actinomycetes</taxon>
        <taxon>Micrococcales</taxon>
        <taxon>Intrasporangiaceae</taxon>
        <taxon>Terrabacter</taxon>
    </lineage>
</organism>
<dbReference type="RefSeq" id="WP_386050367.1">
    <property type="nucleotide sequence ID" value="NZ_JBHTKH010000001.1"/>
</dbReference>
<evidence type="ECO:0000256" key="2">
    <source>
        <dbReference type="SAM" id="Phobius"/>
    </source>
</evidence>
<proteinExistence type="predicted"/>
<keyword evidence="2" id="KW-1133">Transmembrane helix</keyword>
<dbReference type="Proteomes" id="UP001597046">
    <property type="component" value="Unassembled WGS sequence"/>
</dbReference>
<accession>A0ABW3MUL9</accession>
<gene>
    <name evidence="3" type="ORF">ACFQ2V_02275</name>
</gene>
<evidence type="ECO:0000313" key="3">
    <source>
        <dbReference type="EMBL" id="MFD1053119.1"/>
    </source>
</evidence>